<organism evidence="3 4">
    <name type="scientific">Rhodococcus erythropolis</name>
    <name type="common">Arthrobacter picolinophilus</name>
    <dbReference type="NCBI Taxonomy" id="1833"/>
    <lineage>
        <taxon>Bacteria</taxon>
        <taxon>Bacillati</taxon>
        <taxon>Actinomycetota</taxon>
        <taxon>Actinomycetes</taxon>
        <taxon>Mycobacteriales</taxon>
        <taxon>Nocardiaceae</taxon>
        <taxon>Rhodococcus</taxon>
        <taxon>Rhodococcus erythropolis group</taxon>
    </lineage>
</organism>
<protein>
    <submittedName>
        <fullName evidence="3">Esterase family protein</fullName>
    </submittedName>
</protein>
<feature type="region of interest" description="Disordered" evidence="1">
    <location>
        <begin position="33"/>
        <end position="75"/>
    </location>
</feature>
<evidence type="ECO:0000313" key="3">
    <source>
        <dbReference type="EMBL" id="MBH5147267.1"/>
    </source>
</evidence>
<name>A0A8I1A595_RHOER</name>
<feature type="signal peptide" evidence="2">
    <location>
        <begin position="1"/>
        <end position="34"/>
    </location>
</feature>
<dbReference type="EMBL" id="JAECSB010000098">
    <property type="protein sequence ID" value="MBH5147267.1"/>
    <property type="molecule type" value="Genomic_DNA"/>
</dbReference>
<keyword evidence="2" id="KW-0732">Signal</keyword>
<dbReference type="AlphaFoldDB" id="A0A8I1A595"/>
<dbReference type="InterPro" id="IPR000801">
    <property type="entry name" value="Esterase-like"/>
</dbReference>
<sequence>MRTERRAWIRSARTGAVCLAVCALSLQLGGLSTAAPSSGSSGSSGSLGSVEGSVSSGSTIPGPLQEDPGPKPELRDDIVVPAIVGEKVTAPQAVRLTVASPALRREVGVEILLPADNSVPRPALYMLEGVDAGEKSSGWMTIGGAPAFFADKNVNVVMLNGGIASLYSDWENPDPRLGLHKWETFITEELPPLIDARLKTNGINAIAGNSMGAMGAMMLAQRFPDMYRGVAVFSGCYSTMDPLGRTAVQATISSRSGDPANIWGVPGGPEWEAHDSLINAEKLRGKEIYVSTANGRPGSDETLQTPELLERLVIGGGIEVAAHACTKMFDARLQELKIPAQVDYEPNGTHAWAYWRERLPKAWPTLSRALGV</sequence>
<dbReference type="PANTHER" id="PTHR48098">
    <property type="entry name" value="ENTEROCHELIN ESTERASE-RELATED"/>
    <property type="match status" value="1"/>
</dbReference>
<feature type="compositionally biased region" description="Low complexity" evidence="1">
    <location>
        <begin position="33"/>
        <end position="59"/>
    </location>
</feature>
<dbReference type="OMA" id="HASWSTI"/>
<dbReference type="InterPro" id="IPR050583">
    <property type="entry name" value="Mycobacterial_A85_antigen"/>
</dbReference>
<dbReference type="Proteomes" id="UP000627573">
    <property type="component" value="Unassembled WGS sequence"/>
</dbReference>
<evidence type="ECO:0000256" key="1">
    <source>
        <dbReference type="SAM" id="MobiDB-lite"/>
    </source>
</evidence>
<dbReference type="Pfam" id="PF00756">
    <property type="entry name" value="Esterase"/>
    <property type="match status" value="1"/>
</dbReference>
<dbReference type="Gene3D" id="3.40.50.1820">
    <property type="entry name" value="alpha/beta hydrolase"/>
    <property type="match status" value="1"/>
</dbReference>
<dbReference type="RefSeq" id="WP_019749282.1">
    <property type="nucleotide sequence ID" value="NZ_CP011295.1"/>
</dbReference>
<dbReference type="InterPro" id="IPR029058">
    <property type="entry name" value="AB_hydrolase_fold"/>
</dbReference>
<evidence type="ECO:0000256" key="2">
    <source>
        <dbReference type="SAM" id="SignalP"/>
    </source>
</evidence>
<gene>
    <name evidence="3" type="ORF">I3517_32155</name>
</gene>
<dbReference type="SUPFAM" id="SSF53474">
    <property type="entry name" value="alpha/beta-Hydrolases"/>
    <property type="match status" value="1"/>
</dbReference>
<dbReference type="KEGG" id="reb:XU06_19115"/>
<feature type="chain" id="PRO_5034293171" evidence="2">
    <location>
        <begin position="35"/>
        <end position="372"/>
    </location>
</feature>
<proteinExistence type="predicted"/>
<keyword evidence="4" id="KW-1185">Reference proteome</keyword>
<dbReference type="GeneID" id="57486040"/>
<reference evidence="3 4" key="1">
    <citation type="submission" date="2020-12" db="EMBL/GenBank/DDBJ databases">
        <title>Draft genome sequence of furan degrading bacterial strain FUR100.</title>
        <authorList>
            <person name="Woiski C."/>
        </authorList>
    </citation>
    <scope>NUCLEOTIDE SEQUENCE [LARGE SCALE GENOMIC DNA]</scope>
    <source>
        <strain evidence="3 4">FUR100</strain>
    </source>
</reference>
<accession>A0A8I1A595</accession>
<dbReference type="GO" id="GO:0016747">
    <property type="term" value="F:acyltransferase activity, transferring groups other than amino-acyl groups"/>
    <property type="evidence" value="ECO:0007669"/>
    <property type="project" value="TreeGrafter"/>
</dbReference>
<dbReference type="PANTHER" id="PTHR48098:SF1">
    <property type="entry name" value="DIACYLGLYCEROL ACYLTRANSFERASE_MYCOLYLTRANSFERASE AG85A"/>
    <property type="match status" value="1"/>
</dbReference>
<comment type="caution">
    <text evidence="3">The sequence shown here is derived from an EMBL/GenBank/DDBJ whole genome shotgun (WGS) entry which is preliminary data.</text>
</comment>
<evidence type="ECO:0000313" key="4">
    <source>
        <dbReference type="Proteomes" id="UP000627573"/>
    </source>
</evidence>